<dbReference type="GO" id="GO:0004175">
    <property type="term" value="F:endopeptidase activity"/>
    <property type="evidence" value="ECO:0007669"/>
    <property type="project" value="UniProtKB-ARBA"/>
</dbReference>
<keyword evidence="1" id="KW-1133">Transmembrane helix</keyword>
<dbReference type="EMBL" id="DQAY01000097">
    <property type="protein sequence ID" value="HCO24488.1"/>
    <property type="molecule type" value="Genomic_DNA"/>
</dbReference>
<evidence type="ECO:0000259" key="2">
    <source>
        <dbReference type="Pfam" id="PF02517"/>
    </source>
</evidence>
<comment type="caution">
    <text evidence="3">The sequence shown here is derived from an EMBL/GenBank/DDBJ whole genome shotgun (WGS) entry which is preliminary data.</text>
</comment>
<evidence type="ECO:0000313" key="4">
    <source>
        <dbReference type="Proteomes" id="UP000263642"/>
    </source>
</evidence>
<name>A0A3D3R8R9_9PLAN</name>
<evidence type="ECO:0000256" key="1">
    <source>
        <dbReference type="SAM" id="Phobius"/>
    </source>
</evidence>
<reference evidence="3 4" key="1">
    <citation type="journal article" date="2018" name="Nat. Biotechnol.">
        <title>A standardized bacterial taxonomy based on genome phylogeny substantially revises the tree of life.</title>
        <authorList>
            <person name="Parks D.H."/>
            <person name="Chuvochina M."/>
            <person name="Waite D.W."/>
            <person name="Rinke C."/>
            <person name="Skarshewski A."/>
            <person name="Chaumeil P.A."/>
            <person name="Hugenholtz P."/>
        </authorList>
    </citation>
    <scope>NUCLEOTIDE SEQUENCE [LARGE SCALE GENOMIC DNA]</scope>
    <source>
        <strain evidence="3">UBA9375</strain>
    </source>
</reference>
<feature type="transmembrane region" description="Helical" evidence="1">
    <location>
        <begin position="129"/>
        <end position="148"/>
    </location>
</feature>
<organism evidence="3 4">
    <name type="scientific">Gimesia maris</name>
    <dbReference type="NCBI Taxonomy" id="122"/>
    <lineage>
        <taxon>Bacteria</taxon>
        <taxon>Pseudomonadati</taxon>
        <taxon>Planctomycetota</taxon>
        <taxon>Planctomycetia</taxon>
        <taxon>Planctomycetales</taxon>
        <taxon>Planctomycetaceae</taxon>
        <taxon>Gimesia</taxon>
    </lineage>
</organism>
<keyword evidence="1" id="KW-0472">Membrane</keyword>
<sequence length="214" mass="24518">MDDWDDEEEEFEETTAPEQQSFILGGSLISIGIIVIAFGVGWGLGVSPLTNLNWNWTDLLIGVLAALPLYLFFFLTSRLPIKGFQQIQQFLLEELGPRVEHGKVWELFILCIFIGLGEEMLFRGVLQSWATQYGVVAAIIFTNILFGILHSITRLYVIVATLMGVYMSLLLIMFTPQNLLIPVTTHTVYDFMCFMYVMHTYRQQKEVEQPYESE</sequence>
<protein>
    <recommendedName>
        <fullName evidence="2">CAAX prenyl protease 2/Lysostaphin resistance protein A-like domain-containing protein</fullName>
    </recommendedName>
</protein>
<dbReference type="InterPro" id="IPR003675">
    <property type="entry name" value="Rce1/LyrA-like_dom"/>
</dbReference>
<gene>
    <name evidence="3" type="ORF">DIT97_16180</name>
</gene>
<accession>A0A3D3R8R9</accession>
<dbReference type="Pfam" id="PF02517">
    <property type="entry name" value="Rce1-like"/>
    <property type="match status" value="1"/>
</dbReference>
<evidence type="ECO:0000313" key="3">
    <source>
        <dbReference type="EMBL" id="HCO24488.1"/>
    </source>
</evidence>
<keyword evidence="1" id="KW-0812">Transmembrane</keyword>
<dbReference type="GO" id="GO:0080120">
    <property type="term" value="P:CAAX-box protein maturation"/>
    <property type="evidence" value="ECO:0007669"/>
    <property type="project" value="UniProtKB-ARBA"/>
</dbReference>
<feature type="transmembrane region" description="Helical" evidence="1">
    <location>
        <begin position="155"/>
        <end position="174"/>
    </location>
</feature>
<feature type="domain" description="CAAX prenyl protease 2/Lysostaphin resistance protein A-like" evidence="2">
    <location>
        <begin position="103"/>
        <end position="192"/>
    </location>
</feature>
<feature type="transmembrane region" description="Helical" evidence="1">
    <location>
        <begin position="56"/>
        <end position="75"/>
    </location>
</feature>
<dbReference type="Proteomes" id="UP000263642">
    <property type="component" value="Unassembled WGS sequence"/>
</dbReference>
<feature type="transmembrane region" description="Helical" evidence="1">
    <location>
        <begin position="180"/>
        <end position="198"/>
    </location>
</feature>
<feature type="transmembrane region" description="Helical" evidence="1">
    <location>
        <begin position="21"/>
        <end position="44"/>
    </location>
</feature>
<dbReference type="AlphaFoldDB" id="A0A3D3R8R9"/>
<proteinExistence type="predicted"/>